<sequence length="413" mass="48089">MTSRTRRSTRSRSNLSVKFADDPDYDERTFEDDQGDDDEDDIGELPVARIKQEQQRHTSQNNAIAKRRRGRPAKHEPLQDDDEDWQAEENEDFSTATPNDVTLSPSGPDGNLSVYEFSETSNRKKLPIVNSVGNNNSSRDSTKTPTKVRRDEKHLCPYWYIISFSLRIFSSVLNSSNYCTGKKYLLQRHLKSHSTERPHKCAYCSNTFKTTAQLQNHVNTHLGIKPFQCKFCEYKFTTSGELIRHVRYKHTLEKPHKCEECGYATVELSKLRRHIRTHTGEKPYSCPHCSYCSPDTFKLKRHLRVHTADDYLVNKPTPRARQLQKARRTMSRNSYDDSSYVNESITKREYLHNSNYDVKDQYDNGVEYENDNEMETGDTFVEMIDDEDNFLDDDDNGGKQNVIKYRSSTQKLI</sequence>
<reference evidence="13" key="1">
    <citation type="submission" date="2021-02" db="EMBL/GenBank/DDBJ databases">
        <authorList>
            <person name="Nowell W R."/>
        </authorList>
    </citation>
    <scope>NUCLEOTIDE SEQUENCE</scope>
</reference>
<feature type="domain" description="C2H2-type" evidence="12">
    <location>
        <begin position="227"/>
        <end position="255"/>
    </location>
</feature>
<feature type="compositionally biased region" description="Acidic residues" evidence="11">
    <location>
        <begin position="79"/>
        <end position="92"/>
    </location>
</feature>
<feature type="region of interest" description="Disordered" evidence="11">
    <location>
        <begin position="1"/>
        <end position="112"/>
    </location>
</feature>
<evidence type="ECO:0000256" key="9">
    <source>
        <dbReference type="ARBA" id="ARBA00023242"/>
    </source>
</evidence>
<dbReference type="PANTHER" id="PTHR24384">
    <property type="entry name" value="FINGER PUTATIVE TRANSCRIPTION FACTOR FAMILY-RELATED"/>
    <property type="match status" value="1"/>
</dbReference>
<dbReference type="SMART" id="SM00355">
    <property type="entry name" value="ZnF_C2H2"/>
    <property type="match status" value="4"/>
</dbReference>
<keyword evidence="2" id="KW-0479">Metal-binding</keyword>
<dbReference type="FunFam" id="3.30.160.60:FF:000049">
    <property type="entry name" value="transcriptional repressor CTCF isoform X1"/>
    <property type="match status" value="1"/>
</dbReference>
<keyword evidence="6" id="KW-0805">Transcription regulation</keyword>
<dbReference type="FunFam" id="3.30.160.60:FF:000373">
    <property type="entry name" value="Putative transcriptional repressor ctcf"/>
    <property type="match status" value="1"/>
</dbReference>
<protein>
    <recommendedName>
        <fullName evidence="12">C2H2-type domain-containing protein</fullName>
    </recommendedName>
</protein>
<dbReference type="GO" id="GO:0008270">
    <property type="term" value="F:zinc ion binding"/>
    <property type="evidence" value="ECO:0007669"/>
    <property type="project" value="UniProtKB-KW"/>
</dbReference>
<keyword evidence="9" id="KW-0539">Nucleus</keyword>
<organism evidence="13 14">
    <name type="scientific">Adineta ricciae</name>
    <name type="common">Rotifer</name>
    <dbReference type="NCBI Taxonomy" id="249248"/>
    <lineage>
        <taxon>Eukaryota</taxon>
        <taxon>Metazoa</taxon>
        <taxon>Spiralia</taxon>
        <taxon>Gnathifera</taxon>
        <taxon>Rotifera</taxon>
        <taxon>Eurotatoria</taxon>
        <taxon>Bdelloidea</taxon>
        <taxon>Adinetida</taxon>
        <taxon>Adinetidae</taxon>
        <taxon>Adineta</taxon>
    </lineage>
</organism>
<keyword evidence="7" id="KW-0238">DNA-binding</keyword>
<dbReference type="Gene3D" id="3.30.160.60">
    <property type="entry name" value="Classic Zinc Finger"/>
    <property type="match status" value="4"/>
</dbReference>
<feature type="region of interest" description="Disordered" evidence="11">
    <location>
        <begin position="126"/>
        <end position="146"/>
    </location>
</feature>
<dbReference type="InterPro" id="IPR050752">
    <property type="entry name" value="C2H2-ZF_domain"/>
</dbReference>
<keyword evidence="4 10" id="KW-0863">Zinc-finger</keyword>
<keyword evidence="5" id="KW-0862">Zinc</keyword>
<feature type="compositionally biased region" description="Acidic residues" evidence="11">
    <location>
        <begin position="22"/>
        <end position="43"/>
    </location>
</feature>
<evidence type="ECO:0000259" key="12">
    <source>
        <dbReference type="PROSITE" id="PS50157"/>
    </source>
</evidence>
<dbReference type="GO" id="GO:0005634">
    <property type="term" value="C:nucleus"/>
    <property type="evidence" value="ECO:0007669"/>
    <property type="project" value="UniProtKB-SubCell"/>
</dbReference>
<dbReference type="AlphaFoldDB" id="A0A814D6I1"/>
<dbReference type="OrthoDB" id="6077919at2759"/>
<evidence type="ECO:0000256" key="7">
    <source>
        <dbReference type="ARBA" id="ARBA00023125"/>
    </source>
</evidence>
<accession>A0A814D6I1</accession>
<gene>
    <name evidence="13" type="ORF">EDS130_LOCUS12495</name>
</gene>
<dbReference type="PANTHER" id="PTHR24384:SF189">
    <property type="entry name" value="C2H2-TYPE DOMAIN-CONTAINING PROTEIN-RELATED"/>
    <property type="match status" value="1"/>
</dbReference>
<dbReference type="PROSITE" id="PS50157">
    <property type="entry name" value="ZINC_FINGER_C2H2_2"/>
    <property type="match status" value="4"/>
</dbReference>
<dbReference type="FunFam" id="3.30.160.60:FF:000255">
    <property type="entry name" value="Zinc finger and AT-hook domain containing"/>
    <property type="match status" value="1"/>
</dbReference>
<feature type="domain" description="C2H2-type" evidence="12">
    <location>
        <begin position="284"/>
        <end position="311"/>
    </location>
</feature>
<dbReference type="Proteomes" id="UP000663852">
    <property type="component" value="Unassembled WGS sequence"/>
</dbReference>
<evidence type="ECO:0000256" key="1">
    <source>
        <dbReference type="ARBA" id="ARBA00004123"/>
    </source>
</evidence>
<evidence type="ECO:0000313" key="13">
    <source>
        <dbReference type="EMBL" id="CAF0954068.1"/>
    </source>
</evidence>
<comment type="subcellular location">
    <subcellularLocation>
        <location evidence="1">Nucleus</location>
    </subcellularLocation>
</comment>
<dbReference type="EMBL" id="CAJNOJ010000047">
    <property type="protein sequence ID" value="CAF0954068.1"/>
    <property type="molecule type" value="Genomic_DNA"/>
</dbReference>
<dbReference type="InterPro" id="IPR013087">
    <property type="entry name" value="Znf_C2H2_type"/>
</dbReference>
<evidence type="ECO:0000256" key="11">
    <source>
        <dbReference type="SAM" id="MobiDB-lite"/>
    </source>
</evidence>
<keyword evidence="8" id="KW-0804">Transcription</keyword>
<feature type="domain" description="C2H2-type" evidence="12">
    <location>
        <begin position="256"/>
        <end position="283"/>
    </location>
</feature>
<feature type="compositionally biased region" description="Polar residues" evidence="11">
    <location>
        <begin position="93"/>
        <end position="105"/>
    </location>
</feature>
<dbReference type="SUPFAM" id="SSF57667">
    <property type="entry name" value="beta-beta-alpha zinc fingers"/>
    <property type="match status" value="3"/>
</dbReference>
<evidence type="ECO:0000256" key="6">
    <source>
        <dbReference type="ARBA" id="ARBA00023015"/>
    </source>
</evidence>
<evidence type="ECO:0000256" key="3">
    <source>
        <dbReference type="ARBA" id="ARBA00022737"/>
    </source>
</evidence>
<feature type="compositionally biased region" description="Polar residues" evidence="11">
    <location>
        <begin position="131"/>
        <end position="145"/>
    </location>
</feature>
<feature type="compositionally biased region" description="Basic residues" evidence="11">
    <location>
        <begin position="1"/>
        <end position="10"/>
    </location>
</feature>
<keyword evidence="3" id="KW-0677">Repeat</keyword>
<dbReference type="PROSITE" id="PS00028">
    <property type="entry name" value="ZINC_FINGER_C2H2_1"/>
    <property type="match status" value="2"/>
</dbReference>
<evidence type="ECO:0000256" key="5">
    <source>
        <dbReference type="ARBA" id="ARBA00022833"/>
    </source>
</evidence>
<evidence type="ECO:0000256" key="2">
    <source>
        <dbReference type="ARBA" id="ARBA00022723"/>
    </source>
</evidence>
<proteinExistence type="predicted"/>
<feature type="domain" description="C2H2-type" evidence="12">
    <location>
        <begin position="199"/>
        <end position="226"/>
    </location>
</feature>
<evidence type="ECO:0000256" key="4">
    <source>
        <dbReference type="ARBA" id="ARBA00022771"/>
    </source>
</evidence>
<dbReference type="GO" id="GO:0000981">
    <property type="term" value="F:DNA-binding transcription factor activity, RNA polymerase II-specific"/>
    <property type="evidence" value="ECO:0007669"/>
    <property type="project" value="TreeGrafter"/>
</dbReference>
<dbReference type="InterPro" id="IPR036236">
    <property type="entry name" value="Znf_C2H2_sf"/>
</dbReference>
<evidence type="ECO:0000256" key="10">
    <source>
        <dbReference type="PROSITE-ProRule" id="PRU00042"/>
    </source>
</evidence>
<dbReference type="Pfam" id="PF00096">
    <property type="entry name" value="zf-C2H2"/>
    <property type="match status" value="3"/>
</dbReference>
<comment type="caution">
    <text evidence="13">The sequence shown here is derived from an EMBL/GenBank/DDBJ whole genome shotgun (WGS) entry which is preliminary data.</text>
</comment>
<evidence type="ECO:0000313" key="14">
    <source>
        <dbReference type="Proteomes" id="UP000663852"/>
    </source>
</evidence>
<evidence type="ECO:0000256" key="8">
    <source>
        <dbReference type="ARBA" id="ARBA00023163"/>
    </source>
</evidence>
<dbReference type="GO" id="GO:0000978">
    <property type="term" value="F:RNA polymerase II cis-regulatory region sequence-specific DNA binding"/>
    <property type="evidence" value="ECO:0007669"/>
    <property type="project" value="TreeGrafter"/>
</dbReference>
<name>A0A814D6I1_ADIRI</name>